<evidence type="ECO:0000256" key="9">
    <source>
        <dbReference type="ARBA" id="ARBA00022723"/>
    </source>
</evidence>
<dbReference type="SUPFAM" id="SSF54236">
    <property type="entry name" value="Ubiquitin-like"/>
    <property type="match status" value="1"/>
</dbReference>
<dbReference type="GO" id="GO:0042790">
    <property type="term" value="P:nucleolar large rRNA transcription by RNA polymerase I"/>
    <property type="evidence" value="ECO:0007669"/>
    <property type="project" value="TreeGrafter"/>
</dbReference>
<dbReference type="GO" id="GO:0008270">
    <property type="term" value="F:zinc ion binding"/>
    <property type="evidence" value="ECO:0007669"/>
    <property type="project" value="UniProtKB-KW"/>
</dbReference>
<organism evidence="21 22">
    <name type="scientific">Metarhizium rileyi (strain RCEF 4871)</name>
    <name type="common">Nomuraea rileyi</name>
    <dbReference type="NCBI Taxonomy" id="1649241"/>
    <lineage>
        <taxon>Eukaryota</taxon>
        <taxon>Fungi</taxon>
        <taxon>Dikarya</taxon>
        <taxon>Ascomycota</taxon>
        <taxon>Pezizomycotina</taxon>
        <taxon>Sordariomycetes</taxon>
        <taxon>Hypocreomycetidae</taxon>
        <taxon>Hypocreales</taxon>
        <taxon>Clavicipitaceae</taxon>
        <taxon>Metarhizium</taxon>
    </lineage>
</organism>
<keyword evidence="13" id="KW-0805">Transcription regulation</keyword>
<dbReference type="InterPro" id="IPR011332">
    <property type="entry name" value="Ribosomal_zn-bd"/>
</dbReference>
<dbReference type="InterPro" id="IPR001975">
    <property type="entry name" value="Ribosomal_eL40_dom"/>
</dbReference>
<dbReference type="OMA" id="IAEMFPI"/>
<evidence type="ECO:0000259" key="20">
    <source>
        <dbReference type="PROSITE" id="PS50053"/>
    </source>
</evidence>
<dbReference type="Pfam" id="PF20645">
    <property type="entry name" value="Rrn7_cyclin_C"/>
    <property type="match status" value="1"/>
</dbReference>
<dbReference type="STRING" id="1081105.A0A167EUF8"/>
<dbReference type="PROSITE" id="PS50053">
    <property type="entry name" value="UBIQUITIN_2"/>
    <property type="match status" value="1"/>
</dbReference>
<comment type="subcellular location">
    <subcellularLocation>
        <location evidence="2">Cytoplasm</location>
    </subcellularLocation>
    <subcellularLocation>
        <location evidence="3">Nucleus</location>
        <location evidence="3">Nucleolus</location>
    </subcellularLocation>
</comment>
<dbReference type="FunFam" id="4.10.1060.50:FF:000001">
    <property type="entry name" value="ubiquitin-60S ribosomal protein L40"/>
    <property type="match status" value="1"/>
</dbReference>
<dbReference type="InterPro" id="IPR019956">
    <property type="entry name" value="Ubiquitin_dom"/>
</dbReference>
<evidence type="ECO:0000256" key="17">
    <source>
        <dbReference type="ARBA" id="ARBA00023274"/>
    </source>
</evidence>
<dbReference type="OrthoDB" id="428577at2759"/>
<dbReference type="GO" id="GO:0003735">
    <property type="term" value="F:structural constituent of ribosome"/>
    <property type="evidence" value="ECO:0007669"/>
    <property type="project" value="InterPro"/>
</dbReference>
<dbReference type="InterPro" id="IPR048540">
    <property type="entry name" value="Rrn7_cyclin_N"/>
</dbReference>
<dbReference type="GO" id="GO:0016567">
    <property type="term" value="P:protein ubiquitination"/>
    <property type="evidence" value="ECO:0007669"/>
    <property type="project" value="UniProtKB-ARBA"/>
</dbReference>
<dbReference type="GO" id="GO:0000055">
    <property type="term" value="P:ribosomal large subunit export from nucleus"/>
    <property type="evidence" value="ECO:0007669"/>
    <property type="project" value="UniProtKB-ARBA"/>
</dbReference>
<accession>A0A167EUF8</accession>
<evidence type="ECO:0000256" key="6">
    <source>
        <dbReference type="ARBA" id="ARBA00010570"/>
    </source>
</evidence>
<evidence type="ECO:0000256" key="5">
    <source>
        <dbReference type="ARBA" id="ARBA00008373"/>
    </source>
</evidence>
<dbReference type="InterPro" id="IPR033599">
    <property type="entry name" value="TAF1B/Rrn7"/>
</dbReference>
<evidence type="ECO:0000256" key="10">
    <source>
        <dbReference type="ARBA" id="ARBA00022771"/>
    </source>
</evidence>
<dbReference type="EMBL" id="AZHC01000010">
    <property type="protein sequence ID" value="OAA44404.1"/>
    <property type="molecule type" value="Genomic_DNA"/>
</dbReference>
<comment type="similarity">
    <text evidence="6">In the C-terminal section; belongs to the eukaryotic ribosomal protein eL40 family.</text>
</comment>
<dbReference type="PRINTS" id="PR00348">
    <property type="entry name" value="UBIQUITIN"/>
</dbReference>
<dbReference type="InterPro" id="IPR029071">
    <property type="entry name" value="Ubiquitin-like_domsf"/>
</dbReference>
<dbReference type="Gene3D" id="4.10.1060.50">
    <property type="match status" value="1"/>
</dbReference>
<dbReference type="FunFam" id="3.10.20.90:FF:000014">
    <property type="entry name" value="Ubiquitin-60S ribosomal L40 fusion"/>
    <property type="match status" value="1"/>
</dbReference>
<evidence type="ECO:0000256" key="7">
    <source>
        <dbReference type="ARBA" id="ARBA00022490"/>
    </source>
</evidence>
<reference evidence="21 22" key="1">
    <citation type="journal article" date="2016" name="Genome Biol. Evol.">
        <title>Divergent and convergent evolution of fungal pathogenicity.</title>
        <authorList>
            <person name="Shang Y."/>
            <person name="Xiao G."/>
            <person name="Zheng P."/>
            <person name="Cen K."/>
            <person name="Zhan S."/>
            <person name="Wang C."/>
        </authorList>
    </citation>
    <scope>NUCLEOTIDE SEQUENCE [LARGE SCALE GENOMIC DNA]</scope>
    <source>
        <strain evidence="21 22">RCEF 4871</strain>
    </source>
</reference>
<comment type="similarity">
    <text evidence="5">In the N-terminal section; belongs to the ubiquitin family.</text>
</comment>
<keyword evidence="10" id="KW-0863">Zinc-finger</keyword>
<evidence type="ECO:0000313" key="22">
    <source>
        <dbReference type="Proteomes" id="UP000243498"/>
    </source>
</evidence>
<evidence type="ECO:0000256" key="12">
    <source>
        <dbReference type="ARBA" id="ARBA00022980"/>
    </source>
</evidence>
<dbReference type="GO" id="GO:1990904">
    <property type="term" value="C:ribonucleoprotein complex"/>
    <property type="evidence" value="ECO:0007669"/>
    <property type="project" value="UniProtKB-KW"/>
</dbReference>
<keyword evidence="9" id="KW-0479">Metal-binding</keyword>
<evidence type="ECO:0000256" key="3">
    <source>
        <dbReference type="ARBA" id="ARBA00004604"/>
    </source>
</evidence>
<evidence type="ECO:0000256" key="11">
    <source>
        <dbReference type="ARBA" id="ARBA00022833"/>
    </source>
</evidence>
<evidence type="ECO:0000256" key="16">
    <source>
        <dbReference type="ARBA" id="ARBA00023242"/>
    </source>
</evidence>
<dbReference type="SUPFAM" id="SSF57829">
    <property type="entry name" value="Zn-binding ribosomal proteins"/>
    <property type="match status" value="1"/>
</dbReference>
<comment type="subunit">
    <text evidence="18">Part of the 60S ribosomal subunit.</text>
</comment>
<evidence type="ECO:0000256" key="4">
    <source>
        <dbReference type="ARBA" id="ARBA00006899"/>
    </source>
</evidence>
<dbReference type="InterPro" id="IPR048538">
    <property type="entry name" value="Rrn7_cyclin_C"/>
</dbReference>
<keyword evidence="16" id="KW-0539">Nucleus</keyword>
<dbReference type="PANTHER" id="PTHR31576:SF2">
    <property type="entry name" value="TATA BOX-BINDING PROTEIN-ASSOCIATED FACTOR RNA POLYMERASE I SUBUNIT B"/>
    <property type="match status" value="1"/>
</dbReference>
<keyword evidence="11" id="KW-0862">Zinc</keyword>
<dbReference type="GO" id="GO:0001164">
    <property type="term" value="F:RNA polymerase I core promoter sequence-specific DNA binding"/>
    <property type="evidence" value="ECO:0007669"/>
    <property type="project" value="InterPro"/>
</dbReference>
<name>A0A167EUF8_METRR</name>
<keyword evidence="22" id="KW-1185">Reference proteome</keyword>
<dbReference type="Pfam" id="PF11781">
    <property type="entry name" value="Zn_ribbon_RRN7"/>
    <property type="match status" value="1"/>
</dbReference>
<dbReference type="Pfam" id="PF20644">
    <property type="entry name" value="Rrn7_cyclin_N"/>
    <property type="match status" value="1"/>
</dbReference>
<dbReference type="PANTHER" id="PTHR31576">
    <property type="entry name" value="TATA BOX-BINDING PROTEIN-ASSOCIATED FACTOR RNA POLYMERASE I SUBUNIT B"/>
    <property type="match status" value="1"/>
</dbReference>
<evidence type="ECO:0000256" key="2">
    <source>
        <dbReference type="ARBA" id="ARBA00004496"/>
    </source>
</evidence>
<keyword evidence="12" id="KW-0689">Ribosomal protein</keyword>
<evidence type="ECO:0000256" key="18">
    <source>
        <dbReference type="ARBA" id="ARBA00035124"/>
    </source>
</evidence>
<evidence type="ECO:0000256" key="14">
    <source>
        <dbReference type="ARBA" id="ARBA00023125"/>
    </source>
</evidence>
<dbReference type="GO" id="GO:0070860">
    <property type="term" value="C:RNA polymerase I core factor complex"/>
    <property type="evidence" value="ECO:0007669"/>
    <property type="project" value="InterPro"/>
</dbReference>
<keyword evidence="17" id="KW-0687">Ribonucleoprotein</keyword>
<evidence type="ECO:0000256" key="8">
    <source>
        <dbReference type="ARBA" id="ARBA00022499"/>
    </source>
</evidence>
<comment type="function">
    <text evidence="1">Component of the 60S subunit of the ribosome.</text>
</comment>
<comment type="similarity">
    <text evidence="4">Belongs to the RRN7/TAF1B family.</text>
</comment>
<dbReference type="CDD" id="cd01803">
    <property type="entry name" value="Ubl_ubiquitin"/>
    <property type="match status" value="1"/>
</dbReference>
<dbReference type="Proteomes" id="UP000243498">
    <property type="component" value="Unassembled WGS sequence"/>
</dbReference>
<dbReference type="InterPro" id="IPR038587">
    <property type="entry name" value="Ribosomal_eL40_sf"/>
</dbReference>
<dbReference type="InterPro" id="IPR000626">
    <property type="entry name" value="Ubiquitin-like_dom"/>
</dbReference>
<evidence type="ECO:0000256" key="1">
    <source>
        <dbReference type="ARBA" id="ARBA00002241"/>
    </source>
</evidence>
<evidence type="ECO:0000256" key="13">
    <source>
        <dbReference type="ARBA" id="ARBA00023015"/>
    </source>
</evidence>
<keyword evidence="8" id="KW-1017">Isopeptide bond</keyword>
<comment type="caution">
    <text evidence="21">The sequence shown here is derived from an EMBL/GenBank/DDBJ whole genome shotgun (WGS) entry which is preliminary data.</text>
</comment>
<keyword evidence="15" id="KW-0804">Transcription</keyword>
<protein>
    <submittedName>
        <fullName evidence="21">Ubiquitin subgroup</fullName>
    </submittedName>
</protein>
<dbReference type="Pfam" id="PF01020">
    <property type="entry name" value="Ribosomal_L40e"/>
    <property type="match status" value="1"/>
</dbReference>
<dbReference type="SMART" id="SM00213">
    <property type="entry name" value="UBQ"/>
    <property type="match status" value="1"/>
</dbReference>
<dbReference type="AlphaFoldDB" id="A0A167EUF8"/>
<dbReference type="PROSITE" id="PS00299">
    <property type="entry name" value="UBIQUITIN_1"/>
    <property type="match status" value="1"/>
</dbReference>
<keyword evidence="14" id="KW-0238">DNA-binding</keyword>
<evidence type="ECO:0000256" key="15">
    <source>
        <dbReference type="ARBA" id="ARBA00023163"/>
    </source>
</evidence>
<dbReference type="InterPro" id="IPR021752">
    <property type="entry name" value="TF_Rrn7_Zf"/>
</dbReference>
<evidence type="ECO:0000256" key="19">
    <source>
        <dbReference type="ARBA" id="ARBA00045962"/>
    </source>
</evidence>
<evidence type="ECO:0000313" key="21">
    <source>
        <dbReference type="EMBL" id="OAA44404.1"/>
    </source>
</evidence>
<keyword evidence="7" id="KW-0963">Cytoplasm</keyword>
<dbReference type="Pfam" id="PF00240">
    <property type="entry name" value="ubiquitin"/>
    <property type="match status" value="1"/>
</dbReference>
<proteinExistence type="inferred from homology"/>
<sequence>MNDRRELRRMPRGERCPECGSQRWHLQDGLRYCSRGHQVEGFVEFDVGDEEEAGKMGSVIRRGKEKRDVEKRQLTGQEGRSLFVEAVQLLLRKQVSFLVREKGHKEELETVVRDLWDLRIRGYASIVAETNSVNTELEMFSSQPTPTEEEKNVLWSSRSRAQSWNPERGTDWPIPRMTETIAICYLGCVLLRIPTRLADLHAWVSSGSMPYSRAFELLPREIQERLPTPYANAMKLCFRTGLGGEDLHRTVMVAVLSYRLNYEVTFPELNCAPMMVQYARQLCLPVEVVAVARRLASSLDLVFRFPLSKAKMYFLDTPEIQLLSLLVVAAKICFPLDTSRFSLLDLSDSCLPCFSWETWKSNFSSDGSRLEKDARKRNELEQATPNRVTNMGDEEFNAYLAYLSESIGHQSDNHIAQFFPAENVAASPSSWLNTHEEDFEDRARHIFAKAVKPKDIDSIGDSGRRQVEGDYEAFRTVEDLPDIAYAFYNAAGEVGGLSISTMTGAIYMLEQRIVSWQKKPQAENADVRFNLPGTQSLNLHIYDRLLLTKYRSFVKTLTGKTITLEVESSDTIDNVKSKIQDKEGIPPDQQRLIFAGKQLEDGRTLSDYNIQKESTLHLVLRLRGGIIEPSLKALASKFNCDKMICRKCYARLPPRATNCRKRKCGHTNQLRPKKKLK</sequence>
<dbReference type="InterPro" id="IPR019954">
    <property type="entry name" value="Ubiquitin_CS"/>
</dbReference>
<dbReference type="Gene3D" id="3.10.20.90">
    <property type="entry name" value="Phosphatidylinositol 3-kinase Catalytic Subunit, Chain A, domain 1"/>
    <property type="match status" value="1"/>
</dbReference>
<dbReference type="GO" id="GO:0006412">
    <property type="term" value="P:translation"/>
    <property type="evidence" value="ECO:0007669"/>
    <property type="project" value="InterPro"/>
</dbReference>
<dbReference type="GO" id="GO:0005737">
    <property type="term" value="C:cytoplasm"/>
    <property type="evidence" value="ECO:0007669"/>
    <property type="project" value="UniProtKB-SubCell"/>
</dbReference>
<dbReference type="GO" id="GO:0005840">
    <property type="term" value="C:ribosome"/>
    <property type="evidence" value="ECO:0007669"/>
    <property type="project" value="UniProtKB-KW"/>
</dbReference>
<comment type="function">
    <text evidence="19">Component of the ribosome, a large ribonucleoprotein complex responsible for the synthesis of proteins in the cell. The small ribosomal subunit (SSU) binds messenger RNAs (mRNAs) and translates the encoded message by selecting cognate aminoacyl-transfer RNA (tRNA) molecules. The large subunit (LSU) contains the ribosomal catalytic site termed the peptidyl transferase center (PTC), which catalyzes the formation of peptide bonds, thereby polymerizing the amino acids delivered by tRNAs into a polypeptide chain. The nascent polypeptides leave the ribosome through a tunnel in the LSU and interact with protein factors that function in enzymatic processing, targeting, and the membrane insertion of nascent chains at the exit of the ribosomal tunnel. eL40 is essential for translation of a subset of cellular transcripts, including stress response transcripts, such as DDR2.</text>
</comment>
<dbReference type="SMART" id="SM01377">
    <property type="entry name" value="Ribosomal_L40e"/>
    <property type="match status" value="1"/>
</dbReference>
<feature type="domain" description="Ubiquitin-like" evidence="20">
    <location>
        <begin position="550"/>
        <end position="625"/>
    </location>
</feature>
<gene>
    <name evidence="21" type="ORF">NOR_04132</name>
</gene>